<dbReference type="PROSITE" id="PS00211">
    <property type="entry name" value="ABC_TRANSPORTER_1"/>
    <property type="match status" value="1"/>
</dbReference>
<dbReference type="GO" id="GO:0005524">
    <property type="term" value="F:ATP binding"/>
    <property type="evidence" value="ECO:0007669"/>
    <property type="project" value="UniProtKB-KW"/>
</dbReference>
<keyword evidence="1" id="KW-0547">Nucleotide-binding</keyword>
<keyword evidence="2 4" id="KW-0067">ATP-binding</keyword>
<comment type="caution">
    <text evidence="4">The sequence shown here is derived from an EMBL/GenBank/DDBJ whole genome shotgun (WGS) entry which is preliminary data.</text>
</comment>
<organism evidence="4 5">
    <name type="scientific">Lederbergia graminis</name>
    <dbReference type="NCBI Taxonomy" id="735518"/>
    <lineage>
        <taxon>Bacteria</taxon>
        <taxon>Bacillati</taxon>
        <taxon>Bacillota</taxon>
        <taxon>Bacilli</taxon>
        <taxon>Bacillales</taxon>
        <taxon>Bacillaceae</taxon>
        <taxon>Lederbergia</taxon>
    </lineage>
</organism>
<dbReference type="InterPro" id="IPR003593">
    <property type="entry name" value="AAA+_ATPase"/>
</dbReference>
<dbReference type="InterPro" id="IPR017871">
    <property type="entry name" value="ABC_transporter-like_CS"/>
</dbReference>
<gene>
    <name evidence="4" type="ORF">ACFPM4_09330</name>
</gene>
<evidence type="ECO:0000313" key="5">
    <source>
        <dbReference type="Proteomes" id="UP001596147"/>
    </source>
</evidence>
<dbReference type="PANTHER" id="PTHR43158">
    <property type="entry name" value="SKFA PEPTIDE EXPORT ATP-BINDING PROTEIN SKFE"/>
    <property type="match status" value="1"/>
</dbReference>
<protein>
    <submittedName>
        <fullName evidence="4">ABC transporter ATP-binding protein</fullName>
    </submittedName>
</protein>
<dbReference type="EMBL" id="JBHSMC010000013">
    <property type="protein sequence ID" value="MFC5464953.1"/>
    <property type="molecule type" value="Genomic_DNA"/>
</dbReference>
<name>A0ABW0LG97_9BACI</name>
<dbReference type="InterPro" id="IPR003439">
    <property type="entry name" value="ABC_transporter-like_ATP-bd"/>
</dbReference>
<evidence type="ECO:0000259" key="3">
    <source>
        <dbReference type="PROSITE" id="PS50893"/>
    </source>
</evidence>
<dbReference type="Pfam" id="PF00005">
    <property type="entry name" value="ABC_tran"/>
    <property type="match status" value="1"/>
</dbReference>
<evidence type="ECO:0000256" key="2">
    <source>
        <dbReference type="ARBA" id="ARBA00022840"/>
    </source>
</evidence>
<dbReference type="Proteomes" id="UP001596147">
    <property type="component" value="Unassembled WGS sequence"/>
</dbReference>
<dbReference type="PROSITE" id="PS50893">
    <property type="entry name" value="ABC_TRANSPORTER_2"/>
    <property type="match status" value="1"/>
</dbReference>
<dbReference type="Gene3D" id="3.40.50.300">
    <property type="entry name" value="P-loop containing nucleotide triphosphate hydrolases"/>
    <property type="match status" value="1"/>
</dbReference>
<sequence>MSKVITLHDVSLRKNGNEILKNVNWEVNEGEHWAILGLNGSGKTSLLNIITGYHFATTGEVSVLGNLFGSTNLPELRKEIGYVSSSLERFSQVMDYETVEEIVVSGKFASFGIYEQVSDADWQKAERILTKLRLDYLLRKPYQYLSQGEKRRVLIARALMNDPKILIFDEPCSGLDVLSREEVLLLVQEVVKEQCHVLYVTHHIEEITKEITHVLLLNKGQVVAAGPKEEVVTNQLLSEAFHIPVNIHWENSRPWLTVLNEDIVKKG</sequence>
<evidence type="ECO:0000313" key="4">
    <source>
        <dbReference type="EMBL" id="MFC5464953.1"/>
    </source>
</evidence>
<reference evidence="5" key="1">
    <citation type="journal article" date="2019" name="Int. J. Syst. Evol. Microbiol.">
        <title>The Global Catalogue of Microorganisms (GCM) 10K type strain sequencing project: providing services to taxonomists for standard genome sequencing and annotation.</title>
        <authorList>
            <consortium name="The Broad Institute Genomics Platform"/>
            <consortium name="The Broad Institute Genome Sequencing Center for Infectious Disease"/>
            <person name="Wu L."/>
            <person name="Ma J."/>
        </authorList>
    </citation>
    <scope>NUCLEOTIDE SEQUENCE [LARGE SCALE GENOMIC DNA]</scope>
    <source>
        <strain evidence="5">CGMCC 1.12237</strain>
    </source>
</reference>
<evidence type="ECO:0000256" key="1">
    <source>
        <dbReference type="ARBA" id="ARBA00022741"/>
    </source>
</evidence>
<accession>A0ABW0LG97</accession>
<dbReference type="SUPFAM" id="SSF52540">
    <property type="entry name" value="P-loop containing nucleoside triphosphate hydrolases"/>
    <property type="match status" value="1"/>
</dbReference>
<feature type="domain" description="ABC transporter" evidence="3">
    <location>
        <begin position="5"/>
        <end position="244"/>
    </location>
</feature>
<keyword evidence="5" id="KW-1185">Reference proteome</keyword>
<dbReference type="RefSeq" id="WP_382350583.1">
    <property type="nucleotide sequence ID" value="NZ_JBHSMC010000013.1"/>
</dbReference>
<dbReference type="SMART" id="SM00382">
    <property type="entry name" value="AAA"/>
    <property type="match status" value="1"/>
</dbReference>
<dbReference type="InterPro" id="IPR027417">
    <property type="entry name" value="P-loop_NTPase"/>
</dbReference>
<proteinExistence type="predicted"/>
<dbReference type="PANTHER" id="PTHR43158:SF2">
    <property type="entry name" value="SKFA PEPTIDE EXPORT ATP-BINDING PROTEIN SKFE"/>
    <property type="match status" value="1"/>
</dbReference>